<dbReference type="AlphaFoldDB" id="A0AAX4ICV5"/>
<protein>
    <recommendedName>
        <fullName evidence="5">Copper transporter</fullName>
    </recommendedName>
</protein>
<evidence type="ECO:0000256" key="2">
    <source>
        <dbReference type="SAM" id="Phobius"/>
    </source>
</evidence>
<evidence type="ECO:0000313" key="4">
    <source>
        <dbReference type="Proteomes" id="UP001322277"/>
    </source>
</evidence>
<dbReference type="GeneID" id="87942316"/>
<organism evidence="3 4">
    <name type="scientific">Colletotrichum destructivum</name>
    <dbReference type="NCBI Taxonomy" id="34406"/>
    <lineage>
        <taxon>Eukaryota</taxon>
        <taxon>Fungi</taxon>
        <taxon>Dikarya</taxon>
        <taxon>Ascomycota</taxon>
        <taxon>Pezizomycotina</taxon>
        <taxon>Sordariomycetes</taxon>
        <taxon>Hypocreomycetidae</taxon>
        <taxon>Glomerellales</taxon>
        <taxon>Glomerellaceae</taxon>
        <taxon>Colletotrichum</taxon>
        <taxon>Colletotrichum destructivum species complex</taxon>
    </lineage>
</organism>
<feature type="compositionally biased region" description="Low complexity" evidence="1">
    <location>
        <begin position="109"/>
        <end position="122"/>
    </location>
</feature>
<name>A0AAX4ICV5_9PEZI</name>
<evidence type="ECO:0008006" key="5">
    <source>
        <dbReference type="Google" id="ProtNLM"/>
    </source>
</evidence>
<feature type="region of interest" description="Disordered" evidence="1">
    <location>
        <begin position="94"/>
        <end position="135"/>
    </location>
</feature>
<keyword evidence="2" id="KW-0472">Membrane</keyword>
<evidence type="ECO:0000313" key="3">
    <source>
        <dbReference type="EMBL" id="WQF80799.1"/>
    </source>
</evidence>
<dbReference type="Proteomes" id="UP001322277">
    <property type="component" value="Chromosome 3"/>
</dbReference>
<sequence length="135" mass="15010">MFSPTRQKSKQSISYTTHLKNHTVKPLLTQTRNKQSLDSINMLIDTCYEIGAFVLYILAWASVAVIAVLSFLGFAAGVFTFMLHQSSFIDGEDREARWQSQRAPEASTKDSSGVSTGSDTTTYETFSDEPKPDTD</sequence>
<dbReference type="EMBL" id="CP137307">
    <property type="protein sequence ID" value="WQF80799.1"/>
    <property type="molecule type" value="Genomic_DNA"/>
</dbReference>
<keyword evidence="2" id="KW-1133">Transmembrane helix</keyword>
<keyword evidence="2" id="KW-0812">Transmembrane</keyword>
<keyword evidence="4" id="KW-1185">Reference proteome</keyword>
<accession>A0AAX4ICV5</accession>
<evidence type="ECO:0000256" key="1">
    <source>
        <dbReference type="SAM" id="MobiDB-lite"/>
    </source>
</evidence>
<dbReference type="RefSeq" id="XP_062778023.1">
    <property type="nucleotide sequence ID" value="XM_062921972.1"/>
</dbReference>
<dbReference type="KEGG" id="cdet:87942316"/>
<proteinExistence type="predicted"/>
<feature type="transmembrane region" description="Helical" evidence="2">
    <location>
        <begin position="53"/>
        <end position="79"/>
    </location>
</feature>
<gene>
    <name evidence="3" type="ORF">CDEST_05813</name>
</gene>
<reference evidence="4" key="1">
    <citation type="journal article" date="2023" name="bioRxiv">
        <title>Complete genome of the Medicago anthracnose fungus, Colletotrichum destructivum, reveals a mini-chromosome-like region within a core chromosome.</title>
        <authorList>
            <person name="Lapalu N."/>
            <person name="Simon A."/>
            <person name="Lu A."/>
            <person name="Plaumann P.-L."/>
            <person name="Amselem J."/>
            <person name="Pigne S."/>
            <person name="Auger A."/>
            <person name="Koch C."/>
            <person name="Dallery J.-F."/>
            <person name="O'Connell R.J."/>
        </authorList>
    </citation>
    <scope>NUCLEOTIDE SEQUENCE [LARGE SCALE GENOMIC DNA]</scope>
    <source>
        <strain evidence="4">CBS 520.97</strain>
    </source>
</reference>